<keyword evidence="3" id="KW-1185">Reference proteome</keyword>
<evidence type="ECO:0000313" key="3">
    <source>
        <dbReference type="Proteomes" id="UP000613768"/>
    </source>
</evidence>
<feature type="signal peptide" evidence="1">
    <location>
        <begin position="1"/>
        <end position="20"/>
    </location>
</feature>
<proteinExistence type="predicted"/>
<evidence type="ECO:0000256" key="1">
    <source>
        <dbReference type="SAM" id="SignalP"/>
    </source>
</evidence>
<organism evidence="2 3">
    <name type="scientific">Pseudomarimonas arenosa</name>
    <dbReference type="NCBI Taxonomy" id="2774145"/>
    <lineage>
        <taxon>Bacteria</taxon>
        <taxon>Pseudomonadati</taxon>
        <taxon>Pseudomonadota</taxon>
        <taxon>Gammaproteobacteria</taxon>
        <taxon>Lysobacterales</taxon>
        <taxon>Lysobacteraceae</taxon>
        <taxon>Pseudomarimonas</taxon>
    </lineage>
</organism>
<gene>
    <name evidence="2" type="ORF">IFO71_08440</name>
</gene>
<reference evidence="2 3" key="1">
    <citation type="submission" date="2020-09" db="EMBL/GenBank/DDBJ databases">
        <title>Pseudoxanthomonas sp. CAU 1598 isolated from sand of Yaerae Beach.</title>
        <authorList>
            <person name="Kim W."/>
        </authorList>
    </citation>
    <scope>NUCLEOTIDE SEQUENCE [LARGE SCALE GENOMIC DNA]</scope>
    <source>
        <strain evidence="2 3">CAU 1598</strain>
    </source>
</reference>
<dbReference type="RefSeq" id="WP_192029146.1">
    <property type="nucleotide sequence ID" value="NZ_JACYTR010000012.1"/>
</dbReference>
<sequence length="139" mass="15056">MRRILLATTCSFAMSCSALANNLTVTVDGIDTASGTLFAQLMDSEAAWNGKAKPVGGARQVISSTDAVELRFENLPAGRYALRLMHDENDNGKLDTNFLGMPEEAYGYSNNPDVMRAAEFEEAAFEIGDGDTRIAVELR</sequence>
<dbReference type="EMBL" id="JACYTR010000012">
    <property type="protein sequence ID" value="MBD8525771.1"/>
    <property type="molecule type" value="Genomic_DNA"/>
</dbReference>
<accession>A0AAW3ZN95</accession>
<dbReference type="InterPro" id="IPR018673">
    <property type="entry name" value="DUF2141"/>
</dbReference>
<dbReference type="Pfam" id="PF09912">
    <property type="entry name" value="DUF2141"/>
    <property type="match status" value="1"/>
</dbReference>
<name>A0AAW3ZN95_9GAMM</name>
<comment type="caution">
    <text evidence="2">The sequence shown here is derived from an EMBL/GenBank/DDBJ whole genome shotgun (WGS) entry which is preliminary data.</text>
</comment>
<keyword evidence="1" id="KW-0732">Signal</keyword>
<dbReference type="PROSITE" id="PS51257">
    <property type="entry name" value="PROKAR_LIPOPROTEIN"/>
    <property type="match status" value="1"/>
</dbReference>
<dbReference type="AlphaFoldDB" id="A0AAW3ZN95"/>
<protein>
    <submittedName>
        <fullName evidence="2">DUF2141 domain-containing protein</fullName>
    </submittedName>
</protein>
<evidence type="ECO:0000313" key="2">
    <source>
        <dbReference type="EMBL" id="MBD8525771.1"/>
    </source>
</evidence>
<feature type="chain" id="PRO_5043711222" evidence="1">
    <location>
        <begin position="21"/>
        <end position="139"/>
    </location>
</feature>
<dbReference type="Proteomes" id="UP000613768">
    <property type="component" value="Unassembled WGS sequence"/>
</dbReference>